<dbReference type="EMBL" id="JACHEK010000002">
    <property type="protein sequence ID" value="MBB6143058.1"/>
    <property type="molecule type" value="Genomic_DNA"/>
</dbReference>
<reference evidence="1 2" key="1">
    <citation type="submission" date="2020-08" db="EMBL/GenBank/DDBJ databases">
        <title>Genomic Encyclopedia of Type Strains, Phase IV (KMG-IV): sequencing the most valuable type-strain genomes for metagenomic binning, comparative biology and taxonomic classification.</title>
        <authorList>
            <person name="Goeker M."/>
        </authorList>
    </citation>
    <scope>NUCLEOTIDE SEQUENCE [LARGE SCALE GENOMIC DNA]</scope>
    <source>
        <strain evidence="1 2">DSM 103733</strain>
    </source>
</reference>
<dbReference type="OrthoDB" id="1275259at2"/>
<comment type="caution">
    <text evidence="1">The sequence shown here is derived from an EMBL/GenBank/DDBJ whole genome shotgun (WGS) entry which is preliminary data.</text>
</comment>
<protein>
    <submittedName>
        <fullName evidence="1">Uncharacterized protein</fullName>
    </submittedName>
</protein>
<proteinExistence type="predicted"/>
<sequence length="596" mass="67613">MKPGLYISFSDLFDRRPAMAELVTVLRGVPLRHATHILSYMDLLVRAAMQEKGWETFAKIQEKLVAGHLDDECFNRLKQRLPFARCEDRPIFLPHCILNVLRIVLTEGDPAPMPKDEDDERIRYLMGRACLMMNDLLVSVKEAQALATGTADTMRIELMVQTLAGFELANAPKSDHLMPRLEVMYRTLLRDPAVKGRIAQQYRGFDFESEFQRGVGISLERWLLVVFAIYAYFSNIGSPLDADPNYMQINPSIFRGESGITQEELEIVLGTISSTTEEIRAKILAEAQTDPRYDLVSFRSAPLVRLEPQKLVPTDTTFILEKCHTGVQWVLHDALPAKMRQTLFNVWGVLFEEYVHWLFKGMKTTLPILYVPSPRFAESQNESFDGVLLKEGVLVACEYKGGFLARNARYSGDSSVFLHDLHKKFADGCKQLAANIGAAFAEDDKSRKNIEGLHLGGIRAVVPMLVLQDHIFRVPFLNWYLNRQFQDELRQYAIRPGVIIRPLTVVGIHDLESMIHSVEAENFDFIYALHNRTVRDEEVLSELHEWLSTYKDFGRKASPRLAAILDSLFETITGYLFPRAGRTNPSGSPPAESSAA</sequence>
<evidence type="ECO:0000313" key="1">
    <source>
        <dbReference type="EMBL" id="MBB6143058.1"/>
    </source>
</evidence>
<accession>A0A841JX91</accession>
<organism evidence="1 2">
    <name type="scientific">Silvibacterium bohemicum</name>
    <dbReference type="NCBI Taxonomy" id="1577686"/>
    <lineage>
        <taxon>Bacteria</taxon>
        <taxon>Pseudomonadati</taxon>
        <taxon>Acidobacteriota</taxon>
        <taxon>Terriglobia</taxon>
        <taxon>Terriglobales</taxon>
        <taxon>Acidobacteriaceae</taxon>
        <taxon>Silvibacterium</taxon>
    </lineage>
</organism>
<gene>
    <name evidence="1" type="ORF">HNQ77_001002</name>
</gene>
<dbReference type="AlphaFoldDB" id="A0A841JX91"/>
<evidence type="ECO:0000313" key="2">
    <source>
        <dbReference type="Proteomes" id="UP000538666"/>
    </source>
</evidence>
<dbReference type="RefSeq" id="WP_050061998.1">
    <property type="nucleotide sequence ID" value="NZ_JACHEK010000002.1"/>
</dbReference>
<name>A0A841JX91_9BACT</name>
<keyword evidence="2" id="KW-1185">Reference proteome</keyword>
<dbReference type="Proteomes" id="UP000538666">
    <property type="component" value="Unassembled WGS sequence"/>
</dbReference>